<dbReference type="STRING" id="97359.A0A550CQX6"/>
<dbReference type="OrthoDB" id="2015515at2759"/>
<protein>
    <recommendedName>
        <fullName evidence="5">Transaldolase</fullName>
    </recommendedName>
</protein>
<comment type="caution">
    <text evidence="3">The sequence shown here is derived from an EMBL/GenBank/DDBJ whole genome shotgun (WGS) entry which is preliminary data.</text>
</comment>
<dbReference type="AlphaFoldDB" id="A0A550CQX6"/>
<evidence type="ECO:0000313" key="4">
    <source>
        <dbReference type="Proteomes" id="UP000320762"/>
    </source>
</evidence>
<evidence type="ECO:0000313" key="3">
    <source>
        <dbReference type="EMBL" id="TRM67200.1"/>
    </source>
</evidence>
<name>A0A550CQX6_9AGAR</name>
<gene>
    <name evidence="3" type="ORF">BD626DRAFT_396382</name>
</gene>
<dbReference type="EMBL" id="VDMD01000003">
    <property type="protein sequence ID" value="TRM67200.1"/>
    <property type="molecule type" value="Genomic_DNA"/>
</dbReference>
<accession>A0A550CQX6</accession>
<feature type="region of interest" description="Disordered" evidence="2">
    <location>
        <begin position="78"/>
        <end position="108"/>
    </location>
</feature>
<keyword evidence="4" id="KW-1185">Reference proteome</keyword>
<dbReference type="GO" id="GO:0005975">
    <property type="term" value="P:carbohydrate metabolic process"/>
    <property type="evidence" value="ECO:0007669"/>
    <property type="project" value="InterPro"/>
</dbReference>
<keyword evidence="1" id="KW-0704">Schiff base</keyword>
<dbReference type="Pfam" id="PF00923">
    <property type="entry name" value="TAL_FSA"/>
    <property type="match status" value="1"/>
</dbReference>
<dbReference type="Gene3D" id="3.20.20.70">
    <property type="entry name" value="Aldolase class I"/>
    <property type="match status" value="1"/>
</dbReference>
<reference evidence="3 4" key="1">
    <citation type="journal article" date="2019" name="New Phytol.">
        <title>Comparative genomics reveals unique wood-decay strategies and fruiting body development in the Schizophyllaceae.</title>
        <authorList>
            <person name="Almasi E."/>
            <person name="Sahu N."/>
            <person name="Krizsan K."/>
            <person name="Balint B."/>
            <person name="Kovacs G.M."/>
            <person name="Kiss B."/>
            <person name="Cseklye J."/>
            <person name="Drula E."/>
            <person name="Henrissat B."/>
            <person name="Nagy I."/>
            <person name="Chovatia M."/>
            <person name="Adam C."/>
            <person name="LaButti K."/>
            <person name="Lipzen A."/>
            <person name="Riley R."/>
            <person name="Grigoriev I.V."/>
            <person name="Nagy L.G."/>
        </authorList>
    </citation>
    <scope>NUCLEOTIDE SEQUENCE [LARGE SCALE GENOMIC DNA]</scope>
    <source>
        <strain evidence="3 4">NL-1724</strain>
    </source>
</reference>
<organism evidence="3 4">
    <name type="scientific">Schizophyllum amplum</name>
    <dbReference type="NCBI Taxonomy" id="97359"/>
    <lineage>
        <taxon>Eukaryota</taxon>
        <taxon>Fungi</taxon>
        <taxon>Dikarya</taxon>
        <taxon>Basidiomycota</taxon>
        <taxon>Agaricomycotina</taxon>
        <taxon>Agaricomycetes</taxon>
        <taxon>Agaricomycetidae</taxon>
        <taxon>Agaricales</taxon>
        <taxon>Schizophyllaceae</taxon>
        <taxon>Schizophyllum</taxon>
    </lineage>
</organism>
<evidence type="ECO:0000256" key="2">
    <source>
        <dbReference type="SAM" id="MobiDB-lite"/>
    </source>
</evidence>
<feature type="region of interest" description="Disordered" evidence="2">
    <location>
        <begin position="1"/>
        <end position="22"/>
    </location>
</feature>
<sequence length="562" mass="61770">MDMSRDRRGRTPSLAYGNANGERKAMSELFEVGRQPRPATDVRTAIAKENMITKPWSTQQVPRMPIENQTHNAPALAGRHGQIRAPPRHNEAVKAPTHIKSPKARPSLAQSLKSAGVHLLAASANLRHLSDERNEYAGTYLTLASMEPCVDVVREEMTEDKNTSGDKKQNGGPPGFVDHVVCDPSLLFLVEKVVAETVQASENFLQENMCDLKDTALMRLTAEIGRSMIDCCSGPHFTFLSPSRIASAPYTQGPRAQLVQDEARRLAHSARLLLLHYKRLQVSRSRSVMISLPATAVGIAATRYLMSTSNRERVNLTHVVSAAHATMCVAAGATALSVAVNPVMEWHKKQTSLYTGIRVGNGFARGIETIQAIIRFCHTREPKVEVIGTEFENHYQLAALWEFDAVALTMDQMQALPLIKQKLGPASDRSARAVSTAMEAVLVNTATHDRPLNMLPAADVAAMTFITKNAHAHMTQKMNKVDAVLTRVLRRARALEIERGAAKKPEASLWDIRGKSWAAERKTRTGVAMAVGNVEEDAHPDEVNTVAFPESSARRSADVEYF</sequence>
<evidence type="ECO:0008006" key="5">
    <source>
        <dbReference type="Google" id="ProtNLM"/>
    </source>
</evidence>
<evidence type="ECO:0000256" key="1">
    <source>
        <dbReference type="ARBA" id="ARBA00023270"/>
    </source>
</evidence>
<dbReference type="Proteomes" id="UP000320762">
    <property type="component" value="Unassembled WGS sequence"/>
</dbReference>
<proteinExistence type="predicted"/>
<dbReference type="SUPFAM" id="SSF51569">
    <property type="entry name" value="Aldolase"/>
    <property type="match status" value="1"/>
</dbReference>
<dbReference type="InterPro" id="IPR001585">
    <property type="entry name" value="TAL/FSA"/>
</dbReference>
<dbReference type="InterPro" id="IPR013785">
    <property type="entry name" value="Aldolase_TIM"/>
</dbReference>